<dbReference type="EMBL" id="BAABEY010000012">
    <property type="protein sequence ID" value="GAA4435283.1"/>
    <property type="molecule type" value="Genomic_DNA"/>
</dbReference>
<evidence type="ECO:0000313" key="3">
    <source>
        <dbReference type="EMBL" id="GAA4435283.1"/>
    </source>
</evidence>
<keyword evidence="1" id="KW-0732">Signal</keyword>
<protein>
    <recommendedName>
        <fullName evidence="2">3-keto-alpha-glucoside-1,2-lyase/3-keto-2-hydroxy-glucal hydratase domain-containing protein</fullName>
    </recommendedName>
</protein>
<reference evidence="4" key="1">
    <citation type="journal article" date="2019" name="Int. J. Syst. Evol. Microbiol.">
        <title>The Global Catalogue of Microorganisms (GCM) 10K type strain sequencing project: providing services to taxonomists for standard genome sequencing and annotation.</title>
        <authorList>
            <consortium name="The Broad Institute Genomics Platform"/>
            <consortium name="The Broad Institute Genome Sequencing Center for Infectious Disease"/>
            <person name="Wu L."/>
            <person name="Ma J."/>
        </authorList>
    </citation>
    <scope>NUCLEOTIDE SEQUENCE [LARGE SCALE GENOMIC DNA]</scope>
    <source>
        <strain evidence="4">JCM 31920</strain>
    </source>
</reference>
<dbReference type="Proteomes" id="UP001501508">
    <property type="component" value="Unassembled WGS sequence"/>
</dbReference>
<feature type="chain" id="PRO_5046296842" description="3-keto-alpha-glucoside-1,2-lyase/3-keto-2-hydroxy-glucal hydratase domain-containing protein" evidence="1">
    <location>
        <begin position="26"/>
        <end position="293"/>
    </location>
</feature>
<dbReference type="InterPro" id="IPR010496">
    <property type="entry name" value="AL/BT2_dom"/>
</dbReference>
<name>A0ABP8LV57_9BACT</name>
<proteinExistence type="predicted"/>
<feature type="signal peptide" evidence="1">
    <location>
        <begin position="1"/>
        <end position="25"/>
    </location>
</feature>
<evidence type="ECO:0000256" key="1">
    <source>
        <dbReference type="SAM" id="SignalP"/>
    </source>
</evidence>
<dbReference type="RefSeq" id="WP_345027162.1">
    <property type="nucleotide sequence ID" value="NZ_BAABEY010000012.1"/>
</dbReference>
<gene>
    <name evidence="3" type="ORF">GCM10023091_11460</name>
</gene>
<evidence type="ECO:0000313" key="4">
    <source>
        <dbReference type="Proteomes" id="UP001501508"/>
    </source>
</evidence>
<organism evidence="3 4">
    <name type="scientific">Ravibacter arvi</name>
    <dbReference type="NCBI Taxonomy" id="2051041"/>
    <lineage>
        <taxon>Bacteria</taxon>
        <taxon>Pseudomonadati</taxon>
        <taxon>Bacteroidota</taxon>
        <taxon>Cytophagia</taxon>
        <taxon>Cytophagales</taxon>
        <taxon>Spirosomataceae</taxon>
        <taxon>Ravibacter</taxon>
    </lineage>
</organism>
<dbReference type="Gene3D" id="2.60.120.560">
    <property type="entry name" value="Exo-inulinase, domain 1"/>
    <property type="match status" value="1"/>
</dbReference>
<dbReference type="Pfam" id="PF06439">
    <property type="entry name" value="3keto-disac_hyd"/>
    <property type="match status" value="1"/>
</dbReference>
<comment type="caution">
    <text evidence="3">The sequence shown here is derived from an EMBL/GenBank/DDBJ whole genome shotgun (WGS) entry which is preliminary data.</text>
</comment>
<evidence type="ECO:0000259" key="2">
    <source>
        <dbReference type="Pfam" id="PF06439"/>
    </source>
</evidence>
<accession>A0ABP8LV57</accession>
<feature type="domain" description="3-keto-alpha-glucoside-1,2-lyase/3-keto-2-hydroxy-glucal hydratase" evidence="2">
    <location>
        <begin position="34"/>
        <end position="261"/>
    </location>
</feature>
<sequence>MSVSKKVLAQALAAVLSLVSFGAVAQQKQTPEAWESMFNGKNLDGWEIKIRGRELNDNYLNTFRVEDGKMVVRYDEYDAFKQQYGHIFYKKEYAYYKLRIEYRFVGEQAPQGEGWAWRNSGVMVHGQSAASMGKDQDFPVSIEVQFLGGNGKQPRTTCNLCTPGTNVVIDGKLETKHCINSTSQTYAGDQWVTAEVLVLGDSLIRHFANGEKVLEYEKPQMGGGSVSGQQPGLLVDGKLLSRGTISLQSESHPVEFRKVEILNLEGCTDPKAKNYKSYYVHSDNSTCVYRKKK</sequence>
<keyword evidence="4" id="KW-1185">Reference proteome</keyword>